<evidence type="ECO:0000256" key="2">
    <source>
        <dbReference type="ARBA" id="ARBA00022573"/>
    </source>
</evidence>
<dbReference type="NCBIfam" id="NF005968">
    <property type="entry name" value="PRK08057.1-2"/>
    <property type="match status" value="1"/>
</dbReference>
<protein>
    <submittedName>
        <fullName evidence="4">Cobalt-precorrin-6A reductase</fullName>
        <ecNumber evidence="4">1.3.1.106</ecNumber>
    </submittedName>
</protein>
<evidence type="ECO:0000313" key="4">
    <source>
        <dbReference type="EMBL" id="THU02020.1"/>
    </source>
</evidence>
<organism evidence="4 5">
    <name type="scientific">Lampropedia puyangensis</name>
    <dbReference type="NCBI Taxonomy" id="1330072"/>
    <lineage>
        <taxon>Bacteria</taxon>
        <taxon>Pseudomonadati</taxon>
        <taxon>Pseudomonadota</taxon>
        <taxon>Betaproteobacteria</taxon>
        <taxon>Burkholderiales</taxon>
        <taxon>Comamonadaceae</taxon>
        <taxon>Lampropedia</taxon>
    </lineage>
</organism>
<dbReference type="RefSeq" id="WP_136573328.1">
    <property type="nucleotide sequence ID" value="NZ_STFG01000007.1"/>
</dbReference>
<dbReference type="Proteomes" id="UP000308917">
    <property type="component" value="Unassembled WGS sequence"/>
</dbReference>
<keyword evidence="5" id="KW-1185">Reference proteome</keyword>
<dbReference type="OrthoDB" id="5183775at2"/>
<dbReference type="UniPathway" id="UPA00148"/>
<evidence type="ECO:0000256" key="1">
    <source>
        <dbReference type="ARBA" id="ARBA00004953"/>
    </source>
</evidence>
<name>A0A4S8F3S7_9BURK</name>
<dbReference type="PANTHER" id="PTHR36925">
    <property type="entry name" value="COBALT-PRECORRIN-6A REDUCTASE"/>
    <property type="match status" value="1"/>
</dbReference>
<dbReference type="EC" id="1.3.1.106" evidence="4"/>
<comment type="caution">
    <text evidence="4">The sequence shown here is derived from an EMBL/GenBank/DDBJ whole genome shotgun (WGS) entry which is preliminary data.</text>
</comment>
<dbReference type="AlphaFoldDB" id="A0A4S8F3S7"/>
<dbReference type="InterPro" id="IPR003723">
    <property type="entry name" value="Precorrin-6x_reduct"/>
</dbReference>
<dbReference type="GO" id="GO:0009236">
    <property type="term" value="P:cobalamin biosynthetic process"/>
    <property type="evidence" value="ECO:0007669"/>
    <property type="project" value="UniProtKB-UniPathway"/>
</dbReference>
<dbReference type="EMBL" id="STFG01000007">
    <property type="protein sequence ID" value="THU02020.1"/>
    <property type="molecule type" value="Genomic_DNA"/>
</dbReference>
<evidence type="ECO:0000256" key="3">
    <source>
        <dbReference type="ARBA" id="ARBA00023002"/>
    </source>
</evidence>
<proteinExistence type="predicted"/>
<dbReference type="PANTHER" id="PTHR36925:SF1">
    <property type="entry name" value="COBALT-PRECORRIN-6A REDUCTASE"/>
    <property type="match status" value="1"/>
</dbReference>
<dbReference type="GO" id="GO:0016994">
    <property type="term" value="F:precorrin-6A reductase activity"/>
    <property type="evidence" value="ECO:0007669"/>
    <property type="project" value="InterPro"/>
</dbReference>
<gene>
    <name evidence="4" type="ORF">E9531_08470</name>
</gene>
<keyword evidence="2" id="KW-0169">Cobalamin biosynthesis</keyword>
<sequence length="246" mass="26267">MIRILLLGGTSGANQLAVLLHAAQWDAVYSYAGVTRSPRLQPLPTRVGGFGGVEGLAQYIRDQGIGCVLDATHPFAERMSRHAIAACAQTGTPLVALQRAAWQAQAGDRWHSVPDMAAAVAALPAEPQRIFLGIGRKALAEFSAAPQHHYVLRVIDSPDAAWPLPDTTCVVARGPFSLQAERSFLQAHGITWVVSKNAGAEASYAKLEAARALGLPVVMVQRPPLPARQEYASVEEVMAWLATHAV</sequence>
<dbReference type="Pfam" id="PF02571">
    <property type="entry name" value="CbiJ"/>
    <property type="match status" value="1"/>
</dbReference>
<reference evidence="4 5" key="1">
    <citation type="journal article" date="2015" name="Antonie Van Leeuwenhoek">
        <title>Lampropedia puyangensis sp. nov., isolated from symptomatic bark of Populus ? euramericana canker and emended description of Lampropedia hyalina (Ehrenberg 1832) Lee et al. 2004.</title>
        <authorList>
            <person name="Li Y."/>
            <person name="Wang T."/>
            <person name="Piao C.G."/>
            <person name="Wang L.F."/>
            <person name="Tian G.Z."/>
            <person name="Zhu T.H."/>
            <person name="Guo M.W."/>
        </authorList>
    </citation>
    <scope>NUCLEOTIDE SEQUENCE [LARGE SCALE GENOMIC DNA]</scope>
    <source>
        <strain evidence="4 5">2-bin</strain>
    </source>
</reference>
<comment type="pathway">
    <text evidence="1">Cofactor biosynthesis; adenosylcobalamin biosynthesis.</text>
</comment>
<dbReference type="PROSITE" id="PS51014">
    <property type="entry name" value="COBK_CBIJ"/>
    <property type="match status" value="1"/>
</dbReference>
<keyword evidence="3 4" id="KW-0560">Oxidoreductase</keyword>
<evidence type="ECO:0000313" key="5">
    <source>
        <dbReference type="Proteomes" id="UP000308917"/>
    </source>
</evidence>
<accession>A0A4S8F3S7</accession>